<reference evidence="1" key="1">
    <citation type="submission" date="2019-09" db="EMBL/GenBank/DDBJ databases">
        <authorList>
            <person name="Rodrigo-Torres L."/>
            <person name="Arahal R. D."/>
            <person name="Lucena T."/>
        </authorList>
    </citation>
    <scope>NUCLEOTIDE SEQUENCE</scope>
    <source>
        <strain evidence="1">ISS653</strain>
    </source>
</reference>
<comment type="caution">
    <text evidence="1">The sequence shown here is derived from an EMBL/GenBank/DDBJ whole genome shotgun (WGS) entry which is preliminary data.</text>
</comment>
<protein>
    <submittedName>
        <fullName evidence="1">Uncharacterized protein</fullName>
    </submittedName>
</protein>
<gene>
    <name evidence="1" type="ORF">FVB9532_00430</name>
</gene>
<dbReference type="Proteomes" id="UP000356253">
    <property type="component" value="Unassembled WGS sequence"/>
</dbReference>
<evidence type="ECO:0000313" key="1">
    <source>
        <dbReference type="EMBL" id="VVU99178.1"/>
    </source>
</evidence>
<evidence type="ECO:0000313" key="2">
    <source>
        <dbReference type="Proteomes" id="UP000356253"/>
    </source>
</evidence>
<organism evidence="1 2">
    <name type="scientific">Mesonia oceanica</name>
    <dbReference type="NCBI Taxonomy" id="2687242"/>
    <lineage>
        <taxon>Bacteria</taxon>
        <taxon>Pseudomonadati</taxon>
        <taxon>Bacteroidota</taxon>
        <taxon>Flavobacteriia</taxon>
        <taxon>Flavobacteriales</taxon>
        <taxon>Flavobacteriaceae</taxon>
        <taxon>Mesonia</taxon>
    </lineage>
</organism>
<accession>A0AC61Y3X9</accession>
<proteinExistence type="predicted"/>
<keyword evidence="2" id="KW-1185">Reference proteome</keyword>
<dbReference type="EMBL" id="CABVMM010000002">
    <property type="protein sequence ID" value="VVU99178.1"/>
    <property type="molecule type" value="Genomic_DNA"/>
</dbReference>
<name>A0AC61Y3X9_9FLAO</name>
<sequence length="121" mass="13710">MNGNSNEISLDTAIDWAKKWRQVEGTYNAHHSLKAFFIPKEDILALLAEGIDGIRAYVGVDENDKEKLMMVGTKHNINPDSPDKYEDMLPDRTGRLNGIILDFTSPCPHMCDRNSTLYKLD</sequence>